<evidence type="ECO:0000256" key="1">
    <source>
        <dbReference type="SAM" id="SignalP"/>
    </source>
</evidence>
<dbReference type="EMBL" id="JBEWSZ010000001">
    <property type="protein sequence ID" value="MET2825723.1"/>
    <property type="molecule type" value="Genomic_DNA"/>
</dbReference>
<dbReference type="Proteomes" id="UP001548832">
    <property type="component" value="Unassembled WGS sequence"/>
</dbReference>
<evidence type="ECO:0000313" key="2">
    <source>
        <dbReference type="EMBL" id="MET2825723.1"/>
    </source>
</evidence>
<proteinExistence type="predicted"/>
<organism evidence="2 3">
    <name type="scientific">Mesorhizobium shangrilense</name>
    <dbReference type="NCBI Taxonomy" id="460060"/>
    <lineage>
        <taxon>Bacteria</taxon>
        <taxon>Pseudomonadati</taxon>
        <taxon>Pseudomonadota</taxon>
        <taxon>Alphaproteobacteria</taxon>
        <taxon>Hyphomicrobiales</taxon>
        <taxon>Phyllobacteriaceae</taxon>
        <taxon>Mesorhizobium</taxon>
    </lineage>
</organism>
<dbReference type="RefSeq" id="WP_354457807.1">
    <property type="nucleotide sequence ID" value="NZ_JBEWSZ010000001.1"/>
</dbReference>
<feature type="signal peptide" evidence="1">
    <location>
        <begin position="1"/>
        <end position="29"/>
    </location>
</feature>
<gene>
    <name evidence="2" type="ORF">ABVQ20_01895</name>
</gene>
<comment type="caution">
    <text evidence="2">The sequence shown here is derived from an EMBL/GenBank/DDBJ whole genome shotgun (WGS) entry which is preliminary data.</text>
</comment>
<protein>
    <recommendedName>
        <fullName evidence="4">Acid-shock protein</fullName>
    </recommendedName>
</protein>
<keyword evidence="1" id="KW-0732">Signal</keyword>
<reference evidence="2 3" key="1">
    <citation type="submission" date="2024-06" db="EMBL/GenBank/DDBJ databases">
        <authorList>
            <person name="Kim D.-U."/>
        </authorList>
    </citation>
    <scope>NUCLEOTIDE SEQUENCE [LARGE SCALE GENOMIC DNA]</scope>
    <source>
        <strain evidence="2 3">KACC15460</strain>
    </source>
</reference>
<name>A0ABV2D6R3_9HYPH</name>
<keyword evidence="3" id="KW-1185">Reference proteome</keyword>
<evidence type="ECO:0000313" key="3">
    <source>
        <dbReference type="Proteomes" id="UP001548832"/>
    </source>
</evidence>
<sequence length="76" mass="7982">MEKSLLSALGLTFALAVSMPILGVSIANAAMQQAPAATTATTGQPASDAMATKHAKKHIKKHKKHVTKHTMAKKAY</sequence>
<accession>A0ABV2D6R3</accession>
<feature type="chain" id="PRO_5046396427" description="Acid-shock protein" evidence="1">
    <location>
        <begin position="30"/>
        <end position="76"/>
    </location>
</feature>
<evidence type="ECO:0008006" key="4">
    <source>
        <dbReference type="Google" id="ProtNLM"/>
    </source>
</evidence>